<proteinExistence type="predicted"/>
<sequence>MQPWLRIEIMRRLIGMERCDVCGDLVENLNDFFDHLRREHADLYNRQTPPGDDR</sequence>
<name>A0A8J3CG51_9PSEU</name>
<protein>
    <recommendedName>
        <fullName evidence="1">C2H2-type domain-containing protein</fullName>
    </recommendedName>
</protein>
<dbReference type="AlphaFoldDB" id="A0A8J3CG51"/>
<reference evidence="2" key="1">
    <citation type="journal article" date="2014" name="Int. J. Syst. Evol. Microbiol.">
        <title>Complete genome sequence of Corynebacterium casei LMG S-19264T (=DSM 44701T), isolated from a smear-ripened cheese.</title>
        <authorList>
            <consortium name="US DOE Joint Genome Institute (JGI-PGF)"/>
            <person name="Walter F."/>
            <person name="Albersmeier A."/>
            <person name="Kalinowski J."/>
            <person name="Ruckert C."/>
        </authorList>
    </citation>
    <scope>NUCLEOTIDE SEQUENCE</scope>
    <source>
        <strain evidence="2">CGMCC 4.5737</strain>
    </source>
</reference>
<dbReference type="EMBL" id="BMMK01000011">
    <property type="protein sequence ID" value="GGM55761.1"/>
    <property type="molecule type" value="Genomic_DNA"/>
</dbReference>
<dbReference type="InterPro" id="IPR013087">
    <property type="entry name" value="Znf_C2H2_type"/>
</dbReference>
<evidence type="ECO:0000259" key="1">
    <source>
        <dbReference type="PROSITE" id="PS00028"/>
    </source>
</evidence>
<evidence type="ECO:0000313" key="2">
    <source>
        <dbReference type="EMBL" id="GGM55761.1"/>
    </source>
</evidence>
<dbReference type="PROSITE" id="PS00028">
    <property type="entry name" value="ZINC_FINGER_C2H2_1"/>
    <property type="match status" value="1"/>
</dbReference>
<dbReference type="Proteomes" id="UP000637578">
    <property type="component" value="Unassembled WGS sequence"/>
</dbReference>
<keyword evidence="3" id="KW-1185">Reference proteome</keyword>
<evidence type="ECO:0000313" key="3">
    <source>
        <dbReference type="Proteomes" id="UP000637578"/>
    </source>
</evidence>
<accession>A0A8J3CG51</accession>
<gene>
    <name evidence="2" type="ORF">GCM10012275_28590</name>
</gene>
<feature type="domain" description="C2H2-type" evidence="1">
    <location>
        <begin position="19"/>
        <end position="40"/>
    </location>
</feature>
<reference evidence="2" key="2">
    <citation type="submission" date="2020-09" db="EMBL/GenBank/DDBJ databases">
        <authorList>
            <person name="Sun Q."/>
            <person name="Zhou Y."/>
        </authorList>
    </citation>
    <scope>NUCLEOTIDE SEQUENCE</scope>
    <source>
        <strain evidence="2">CGMCC 4.5737</strain>
    </source>
</reference>
<comment type="caution">
    <text evidence="2">The sequence shown here is derived from an EMBL/GenBank/DDBJ whole genome shotgun (WGS) entry which is preliminary data.</text>
</comment>
<organism evidence="2 3">
    <name type="scientific">Longimycelium tulufanense</name>
    <dbReference type="NCBI Taxonomy" id="907463"/>
    <lineage>
        <taxon>Bacteria</taxon>
        <taxon>Bacillati</taxon>
        <taxon>Actinomycetota</taxon>
        <taxon>Actinomycetes</taxon>
        <taxon>Pseudonocardiales</taxon>
        <taxon>Pseudonocardiaceae</taxon>
        <taxon>Longimycelium</taxon>
    </lineage>
</organism>